<keyword evidence="2" id="KW-0812">Transmembrane</keyword>
<organism evidence="4 5">
    <name type="scientific">Bifidobacterium callitrichos</name>
    <dbReference type="NCBI Taxonomy" id="762209"/>
    <lineage>
        <taxon>Bacteria</taxon>
        <taxon>Bacillati</taxon>
        <taxon>Actinomycetota</taxon>
        <taxon>Actinomycetes</taxon>
        <taxon>Bifidobacteriales</taxon>
        <taxon>Bifidobacteriaceae</taxon>
        <taxon>Bifidobacterium</taxon>
    </lineage>
</organism>
<proteinExistence type="predicted"/>
<gene>
    <name evidence="4" type="ORF">CPA40_07005</name>
</gene>
<feature type="region of interest" description="Disordered" evidence="1">
    <location>
        <begin position="1"/>
        <end position="30"/>
    </location>
</feature>
<reference evidence="4 5" key="2">
    <citation type="submission" date="2018-03" db="EMBL/GenBank/DDBJ databases">
        <title>The comparative genomics of Bifidobacterium callitrichos reflects dietary carbohydrate utilization within the common marmoset gut.</title>
        <authorList>
            <person name="Rani A."/>
        </authorList>
    </citation>
    <scope>NUCLEOTIDE SEQUENCE [LARGE SCALE GENOMIC DNA]</scope>
    <source>
        <strain evidence="4 5">UMA51805</strain>
    </source>
</reference>
<evidence type="ECO:0000259" key="3">
    <source>
        <dbReference type="Pfam" id="PF13399"/>
    </source>
</evidence>
<evidence type="ECO:0000256" key="2">
    <source>
        <dbReference type="SAM" id="Phobius"/>
    </source>
</evidence>
<protein>
    <submittedName>
        <fullName evidence="4">Cell wall integrity and stress response protein 1</fullName>
    </submittedName>
</protein>
<keyword evidence="5" id="KW-1185">Reference proteome</keyword>
<dbReference type="InterPro" id="IPR027381">
    <property type="entry name" value="LytR/CpsA/Psr_C"/>
</dbReference>
<keyword evidence="2" id="KW-0472">Membrane</keyword>
<feature type="transmembrane region" description="Helical" evidence="2">
    <location>
        <begin position="40"/>
        <end position="61"/>
    </location>
</feature>
<comment type="caution">
    <text evidence="4">The sequence shown here is derived from an EMBL/GenBank/DDBJ whole genome shotgun (WGS) entry which is preliminary data.</text>
</comment>
<evidence type="ECO:0000256" key="1">
    <source>
        <dbReference type="SAM" id="MobiDB-lite"/>
    </source>
</evidence>
<dbReference type="Proteomes" id="UP000240228">
    <property type="component" value="Unassembled WGS sequence"/>
</dbReference>
<keyword evidence="2" id="KW-1133">Transmembrane helix</keyword>
<name>A0A2T3G9M4_9BIFI</name>
<dbReference type="RefSeq" id="WP_107044274.1">
    <property type="nucleotide sequence ID" value="NZ_NWTX01000011.1"/>
</dbReference>
<sequence length="243" mass="25172">MAKRDRKRDNGESYEPDVFDNPPSGPAGVHRGNTSLASRLVPFAIVVLVAALCGFTAWGFFSGEVNNITWPWSSHSTTQSAADASSESKSSSSDSTASSDSSDSSKSDSSASKDSSSDSSSKQDSSDQQTSDAQAQQDEAAKQQAAQQQAEAAAQPNKATEVRVVNGTRTSGYATSRKNTLNAAGYTNVVAANPSGTLPSSTVVWYQSESDKATAENVASTLGISNVQQASGISAAIVVVLMN</sequence>
<feature type="region of interest" description="Disordered" evidence="1">
    <location>
        <begin position="81"/>
        <end position="164"/>
    </location>
</feature>
<feature type="compositionally biased region" description="Low complexity" evidence="1">
    <location>
        <begin position="81"/>
        <end position="155"/>
    </location>
</feature>
<accession>A0A2T3G9M4</accession>
<dbReference type="AlphaFoldDB" id="A0A2T3G9M4"/>
<reference evidence="5" key="1">
    <citation type="submission" date="2017-09" db="EMBL/GenBank/DDBJ databases">
        <authorList>
            <person name="Sela D.A."/>
            <person name="Albert K."/>
        </authorList>
    </citation>
    <scope>NUCLEOTIDE SEQUENCE [LARGE SCALE GENOMIC DNA]</scope>
    <source>
        <strain evidence="5">UMA51805</strain>
    </source>
</reference>
<evidence type="ECO:0000313" key="4">
    <source>
        <dbReference type="EMBL" id="PST46184.1"/>
    </source>
</evidence>
<evidence type="ECO:0000313" key="5">
    <source>
        <dbReference type="Proteomes" id="UP000240228"/>
    </source>
</evidence>
<dbReference type="EMBL" id="NWTX01000011">
    <property type="protein sequence ID" value="PST46184.1"/>
    <property type="molecule type" value="Genomic_DNA"/>
</dbReference>
<feature type="domain" description="LytR/CpsA/Psr regulator C-terminal" evidence="3">
    <location>
        <begin position="160"/>
        <end position="241"/>
    </location>
</feature>
<dbReference type="Pfam" id="PF13399">
    <property type="entry name" value="LytR_C"/>
    <property type="match status" value="1"/>
</dbReference>
<dbReference type="Gene3D" id="3.30.70.2390">
    <property type="match status" value="1"/>
</dbReference>